<comment type="caution">
    <text evidence="2">The sequence shown here is derived from an EMBL/GenBank/DDBJ whole genome shotgun (WGS) entry which is preliminary data.</text>
</comment>
<organism evidence="2 3">
    <name type="scientific">Hevea brasiliensis</name>
    <name type="common">Para rubber tree</name>
    <name type="synonym">Siphonia brasiliensis</name>
    <dbReference type="NCBI Taxonomy" id="3981"/>
    <lineage>
        <taxon>Eukaryota</taxon>
        <taxon>Viridiplantae</taxon>
        <taxon>Streptophyta</taxon>
        <taxon>Embryophyta</taxon>
        <taxon>Tracheophyta</taxon>
        <taxon>Spermatophyta</taxon>
        <taxon>Magnoliopsida</taxon>
        <taxon>eudicotyledons</taxon>
        <taxon>Gunneridae</taxon>
        <taxon>Pentapetalae</taxon>
        <taxon>rosids</taxon>
        <taxon>fabids</taxon>
        <taxon>Malpighiales</taxon>
        <taxon>Euphorbiaceae</taxon>
        <taxon>Crotonoideae</taxon>
        <taxon>Micrandreae</taxon>
        <taxon>Hevea</taxon>
    </lineage>
</organism>
<evidence type="ECO:0000313" key="3">
    <source>
        <dbReference type="Proteomes" id="UP000467840"/>
    </source>
</evidence>
<proteinExistence type="predicted"/>
<feature type="region of interest" description="Disordered" evidence="1">
    <location>
        <begin position="142"/>
        <end position="179"/>
    </location>
</feature>
<protein>
    <submittedName>
        <fullName evidence="2">Uncharacterized protein</fullName>
    </submittedName>
</protein>
<dbReference type="AlphaFoldDB" id="A0A6A6LA52"/>
<name>A0A6A6LA52_HEVBR</name>
<sequence>MVDMDLYVKAEASEVLSAASVVDKVLSNGLELEVGRVLAVEKSSLAGDCDAKQVGDLLKKKKEIGDHFGTDSLTIEAIGKESQSSKVSEAIYLKAKYRETKNKFSGLILLSEEAEMQELKAPTNAKESEAVVVAKGKRSIESLSSKRSSESSGGDYLHGDLEDTSPVVRSKRGRSQVLPSRYGDSVVLTPWKRVVRSQGTAAAPMVPNK</sequence>
<dbReference type="EMBL" id="JAAGAX010000011">
    <property type="protein sequence ID" value="KAF2297874.1"/>
    <property type="molecule type" value="Genomic_DNA"/>
</dbReference>
<evidence type="ECO:0000256" key="1">
    <source>
        <dbReference type="SAM" id="MobiDB-lite"/>
    </source>
</evidence>
<evidence type="ECO:0000313" key="2">
    <source>
        <dbReference type="EMBL" id="KAF2297874.1"/>
    </source>
</evidence>
<gene>
    <name evidence="2" type="ORF">GH714_004550</name>
</gene>
<dbReference type="Proteomes" id="UP000467840">
    <property type="component" value="Chromosome 1"/>
</dbReference>
<feature type="compositionally biased region" description="Low complexity" evidence="1">
    <location>
        <begin position="142"/>
        <end position="152"/>
    </location>
</feature>
<accession>A0A6A6LA52</accession>
<keyword evidence="3" id="KW-1185">Reference proteome</keyword>
<reference evidence="2 3" key="1">
    <citation type="journal article" date="2020" name="Mol. Plant">
        <title>The Chromosome-Based Rubber Tree Genome Provides New Insights into Spurge Genome Evolution and Rubber Biosynthesis.</title>
        <authorList>
            <person name="Liu J."/>
            <person name="Shi C."/>
            <person name="Shi C.C."/>
            <person name="Li W."/>
            <person name="Zhang Q.J."/>
            <person name="Zhang Y."/>
            <person name="Li K."/>
            <person name="Lu H.F."/>
            <person name="Shi C."/>
            <person name="Zhu S.T."/>
            <person name="Xiao Z.Y."/>
            <person name="Nan H."/>
            <person name="Yue Y."/>
            <person name="Zhu X.G."/>
            <person name="Wu Y."/>
            <person name="Hong X.N."/>
            <person name="Fan G.Y."/>
            <person name="Tong Y."/>
            <person name="Zhang D."/>
            <person name="Mao C.L."/>
            <person name="Liu Y.L."/>
            <person name="Hao S.J."/>
            <person name="Liu W.Q."/>
            <person name="Lv M.Q."/>
            <person name="Zhang H.B."/>
            <person name="Liu Y."/>
            <person name="Hu-Tang G.R."/>
            <person name="Wang J.P."/>
            <person name="Wang J.H."/>
            <person name="Sun Y.H."/>
            <person name="Ni S.B."/>
            <person name="Chen W.B."/>
            <person name="Zhang X.C."/>
            <person name="Jiao Y.N."/>
            <person name="Eichler E.E."/>
            <person name="Li G.H."/>
            <person name="Liu X."/>
            <person name="Gao L.Z."/>
        </authorList>
    </citation>
    <scope>NUCLEOTIDE SEQUENCE [LARGE SCALE GENOMIC DNA]</scope>
    <source>
        <strain evidence="3">cv. GT1</strain>
        <tissue evidence="2">Leaf</tissue>
    </source>
</reference>